<organism evidence="1">
    <name type="scientific">Timema californicum</name>
    <name type="common">California timema</name>
    <name type="synonym">Walking stick</name>
    <dbReference type="NCBI Taxonomy" id="61474"/>
    <lineage>
        <taxon>Eukaryota</taxon>
        <taxon>Metazoa</taxon>
        <taxon>Ecdysozoa</taxon>
        <taxon>Arthropoda</taxon>
        <taxon>Hexapoda</taxon>
        <taxon>Insecta</taxon>
        <taxon>Pterygota</taxon>
        <taxon>Neoptera</taxon>
        <taxon>Polyneoptera</taxon>
        <taxon>Phasmatodea</taxon>
        <taxon>Timematodea</taxon>
        <taxon>Timematoidea</taxon>
        <taxon>Timematidae</taxon>
        <taxon>Timema</taxon>
    </lineage>
</organism>
<dbReference type="EMBL" id="OE181474">
    <property type="protein sequence ID" value="CAD7573214.1"/>
    <property type="molecule type" value="Genomic_DNA"/>
</dbReference>
<reference evidence="1" key="1">
    <citation type="submission" date="2020-11" db="EMBL/GenBank/DDBJ databases">
        <authorList>
            <person name="Tran Van P."/>
        </authorList>
    </citation>
    <scope>NUCLEOTIDE SEQUENCE</scope>
</reference>
<sequence length="297" mass="32950">MRMALSDCWDQLVGDKEPPDTRSQSPRLMVMCFIWNNDITRHEHRTRAVGPVSLCRETRVSHARHARSPSQTGCIEGTPDRRVVRTCPLSSSPLCSLPLSSKMWGVDPDKGRRALVGYPALSNRALGLSSAHSLLAECDWTSRRSSSLPVWQDRVLLSARLAPGSIAATLIRKSSYDMLRIKTSTSVNNAIDETTPMTGGAGSRFESRSGILRVTQSDDSLWFLFENEYVLLVPSVWYALNEPSVCWLLSIGDQVDVDITLNLTSIRIAPHASCRSAFSRVMSTIAVIVHEIIIQKI</sequence>
<gene>
    <name evidence="1" type="ORF">TCMB3V08_LOCUS5854</name>
</gene>
<evidence type="ECO:0000313" key="1">
    <source>
        <dbReference type="EMBL" id="CAD7573214.1"/>
    </source>
</evidence>
<name>A0A7R9J5R2_TIMCA</name>
<accession>A0A7R9J5R2</accession>
<proteinExistence type="predicted"/>
<dbReference type="AlphaFoldDB" id="A0A7R9J5R2"/>
<protein>
    <submittedName>
        <fullName evidence="1">(California timema) hypothetical protein</fullName>
    </submittedName>
</protein>